<organism evidence="4 5">
    <name type="scientific">Dolichospermum flos-aquae CCAP 1403/13F</name>
    <dbReference type="NCBI Taxonomy" id="315271"/>
    <lineage>
        <taxon>Bacteria</taxon>
        <taxon>Bacillati</taxon>
        <taxon>Cyanobacteriota</taxon>
        <taxon>Cyanophyceae</taxon>
        <taxon>Nostocales</taxon>
        <taxon>Aphanizomenonaceae</taxon>
        <taxon>Dolichospermum</taxon>
    </lineage>
</organism>
<geneLocation type="plasmid" evidence="5">
    <name>pafl69</name>
</geneLocation>
<evidence type="ECO:0000313" key="5">
    <source>
        <dbReference type="Proteomes" id="UP000502433"/>
    </source>
</evidence>
<protein>
    <submittedName>
        <fullName evidence="4">ParB/RepB/Spo0J family partition protein</fullName>
    </submittedName>
</protein>
<proteinExistence type="inferred from homology"/>
<dbReference type="InterPro" id="IPR036086">
    <property type="entry name" value="ParB/Sulfiredoxin_sf"/>
</dbReference>
<evidence type="ECO:0000313" key="4">
    <source>
        <dbReference type="EMBL" id="QJB47223.1"/>
    </source>
</evidence>
<reference evidence="4 5" key="1">
    <citation type="submission" date="2020-04" db="EMBL/GenBank/DDBJ databases">
        <title>Genome-Wide Identification of 5-Methylcytosine Sites in Bacterial Genomes By High-Throughput Sequencing of MspJI Restriction Fragments.</title>
        <authorList>
            <person name="Wu V."/>
        </authorList>
    </citation>
    <scope>NUCLEOTIDE SEQUENCE [LARGE SCALE GENOMIC DNA]</scope>
    <source>
        <strain evidence="4 5">CCAP 1403/13f</strain>
        <plasmid evidence="5">pafl69</plasmid>
    </source>
</reference>
<dbReference type="GO" id="GO:0005694">
    <property type="term" value="C:chromosome"/>
    <property type="evidence" value="ECO:0007669"/>
    <property type="project" value="TreeGrafter"/>
</dbReference>
<dbReference type="PANTHER" id="PTHR33375">
    <property type="entry name" value="CHROMOSOME-PARTITIONING PROTEIN PARB-RELATED"/>
    <property type="match status" value="1"/>
</dbReference>
<dbReference type="EMBL" id="CP051207">
    <property type="protein sequence ID" value="QJB47223.1"/>
    <property type="molecule type" value="Genomic_DNA"/>
</dbReference>
<dbReference type="GO" id="GO:0003677">
    <property type="term" value="F:DNA binding"/>
    <property type="evidence" value="ECO:0007669"/>
    <property type="project" value="InterPro"/>
</dbReference>
<keyword evidence="4" id="KW-0614">Plasmid</keyword>
<dbReference type="InterPro" id="IPR050336">
    <property type="entry name" value="Chromosome_partition/occlusion"/>
</dbReference>
<dbReference type="RefSeq" id="WP_168697569.1">
    <property type="nucleotide sequence ID" value="NZ_CP051207.1"/>
</dbReference>
<evidence type="ECO:0000256" key="1">
    <source>
        <dbReference type="ARBA" id="ARBA00006295"/>
    </source>
</evidence>
<gene>
    <name evidence="4" type="ORF">HGD76_24480</name>
</gene>
<accession>A0A6H2C6Z7</accession>
<dbReference type="NCBIfam" id="TIGR00180">
    <property type="entry name" value="parB_part"/>
    <property type="match status" value="1"/>
</dbReference>
<dbReference type="InterPro" id="IPR003115">
    <property type="entry name" value="ParB_N"/>
</dbReference>
<dbReference type="PANTHER" id="PTHR33375:SF1">
    <property type="entry name" value="CHROMOSOME-PARTITIONING PROTEIN PARB-RELATED"/>
    <property type="match status" value="1"/>
</dbReference>
<dbReference type="AlphaFoldDB" id="A0A6H2C6Z7"/>
<evidence type="ECO:0000259" key="3">
    <source>
        <dbReference type="SMART" id="SM00470"/>
    </source>
</evidence>
<keyword evidence="2" id="KW-0175">Coiled coil</keyword>
<dbReference type="GO" id="GO:0007059">
    <property type="term" value="P:chromosome segregation"/>
    <property type="evidence" value="ECO:0007669"/>
    <property type="project" value="TreeGrafter"/>
</dbReference>
<evidence type="ECO:0000256" key="2">
    <source>
        <dbReference type="SAM" id="Coils"/>
    </source>
</evidence>
<feature type="coiled-coil region" evidence="2">
    <location>
        <begin position="18"/>
        <end position="60"/>
    </location>
</feature>
<dbReference type="SUPFAM" id="SSF110849">
    <property type="entry name" value="ParB/Sulfiredoxin"/>
    <property type="match status" value="1"/>
</dbReference>
<sequence length="374" mass="41450">MAKGLPQIGDKFKGAVQKTDQEQKITDLQAEVEKLRALQSPELETEIAKLREQLQTQTGEIAIDIGLIDPNPNQPRQTITQESIQAKARLLKKHGQITPVILVPHNHSRYLLLDGQLRWSGAQVLGWETIRALIVPPPDDLDQSSLLTFLGFEDLNPLDKAEAIFKEITKSTGLELDEVTTSLATVLKRIERNNQIKELTKLLVANSEEQQQGLEALEIINEEQALFLVFLEFGLNPASVKSNLLPMLSLPEDLKKAIREKGLKGAHALALATLSAKTLKISEQEAARERIKATEQVLKENLTVPETRDLIKGIKARYLTPEPSESKEIKAVLQKISSGLSETTLANASREQLQSLQEILAQKLDEIGQLIGSS</sequence>
<dbReference type="Gene3D" id="3.90.1530.10">
    <property type="entry name" value="Conserved hypothetical protein from pyrococcus furiosus pfu- 392566-001, ParB domain"/>
    <property type="match status" value="1"/>
</dbReference>
<reference evidence="4 5" key="2">
    <citation type="submission" date="2020-04" db="EMBL/GenBank/DDBJ databases">
        <authorList>
            <person name="Fomenkov A."/>
            <person name="Anton B.P."/>
            <person name="Roberts R.J."/>
        </authorList>
    </citation>
    <scope>NUCLEOTIDE SEQUENCE [LARGE SCALE GENOMIC DNA]</scope>
    <source>
        <strain evidence="4 5">CCAP 1403/13f</strain>
        <plasmid evidence="5">pafl69</plasmid>
    </source>
</reference>
<name>A0A6H2C6Z7_DOLFA</name>
<dbReference type="KEGG" id="dfs:HGD76_24480"/>
<dbReference type="InterPro" id="IPR004437">
    <property type="entry name" value="ParB/RepB/Spo0J"/>
</dbReference>
<dbReference type="Pfam" id="PF02195">
    <property type="entry name" value="ParB_N"/>
    <property type="match status" value="1"/>
</dbReference>
<dbReference type="Proteomes" id="UP000502433">
    <property type="component" value="Plasmid pAfl69"/>
</dbReference>
<feature type="domain" description="ParB-like N-terminal" evidence="3">
    <location>
        <begin position="61"/>
        <end position="150"/>
    </location>
</feature>
<comment type="similarity">
    <text evidence="1">Belongs to the ParB family.</text>
</comment>
<dbReference type="SMART" id="SM00470">
    <property type="entry name" value="ParB"/>
    <property type="match status" value="1"/>
</dbReference>